<dbReference type="SMART" id="SM00248">
    <property type="entry name" value="ANK"/>
    <property type="match status" value="25"/>
</dbReference>
<feature type="compositionally biased region" description="Low complexity" evidence="12">
    <location>
        <begin position="1514"/>
        <end position="1523"/>
    </location>
</feature>
<dbReference type="Pfam" id="PF00023">
    <property type="entry name" value="Ank"/>
    <property type="match status" value="4"/>
</dbReference>
<feature type="repeat" description="ANK" evidence="9">
    <location>
        <begin position="645"/>
        <end position="677"/>
    </location>
</feature>
<evidence type="ECO:0000259" key="13">
    <source>
        <dbReference type="SMART" id="SM00322"/>
    </source>
</evidence>
<evidence type="ECO:0000256" key="8">
    <source>
        <dbReference type="ARBA" id="ARBA00023054"/>
    </source>
</evidence>
<dbReference type="FunFam" id="1.25.40.20:FF:000014">
    <property type="entry name" value="ankyrin repeat domain-containing protein 17 isoform X2"/>
    <property type="match status" value="1"/>
</dbReference>
<evidence type="ECO:0000256" key="3">
    <source>
        <dbReference type="ARBA" id="ARBA00022553"/>
    </source>
</evidence>
<feature type="region of interest" description="Disordered" evidence="12">
    <location>
        <begin position="1637"/>
        <end position="1696"/>
    </location>
</feature>
<feature type="compositionally biased region" description="Polar residues" evidence="12">
    <location>
        <begin position="1996"/>
        <end position="2023"/>
    </location>
</feature>
<dbReference type="GO" id="GO:0045087">
    <property type="term" value="P:innate immune response"/>
    <property type="evidence" value="ECO:0007669"/>
    <property type="project" value="TreeGrafter"/>
</dbReference>
<keyword evidence="5 10" id="KW-0694">RNA-binding</keyword>
<feature type="repeat" description="ANK" evidence="9">
    <location>
        <begin position="1127"/>
        <end position="1159"/>
    </location>
</feature>
<dbReference type="FunFam" id="1.25.40.20:FF:000156">
    <property type="entry name" value="ankyrin repeat and KH domain-containing protein 1-like isoform X6"/>
    <property type="match status" value="1"/>
</dbReference>
<feature type="repeat" description="ANK" evidence="9">
    <location>
        <begin position="1160"/>
        <end position="1192"/>
    </location>
</feature>
<dbReference type="FunFam" id="1.25.40.20:FF:000068">
    <property type="entry name" value="ankyrin repeat domain-containing protein 17 isoform X5"/>
    <property type="match status" value="1"/>
</dbReference>
<feature type="region of interest" description="Disordered" evidence="12">
    <location>
        <begin position="1887"/>
        <end position="1935"/>
    </location>
</feature>
<feature type="compositionally biased region" description="Polar residues" evidence="12">
    <location>
        <begin position="2360"/>
        <end position="2369"/>
    </location>
</feature>
<dbReference type="InterPro" id="IPR047374">
    <property type="entry name" value="KH-I_ANKHD1"/>
</dbReference>
<dbReference type="PROSITE" id="PS50088">
    <property type="entry name" value="ANK_REPEAT"/>
    <property type="match status" value="20"/>
</dbReference>
<gene>
    <name evidence="14" type="primary">LOC115334003</name>
</gene>
<feature type="domain" description="K Homology" evidence="13">
    <location>
        <begin position="1702"/>
        <end position="1772"/>
    </location>
</feature>
<evidence type="ECO:0000256" key="9">
    <source>
        <dbReference type="PROSITE-ProRule" id="PRU00023"/>
    </source>
</evidence>
<keyword evidence="4" id="KW-0677">Repeat</keyword>
<dbReference type="PROSITE" id="PS50084">
    <property type="entry name" value="KH_TYPE_1"/>
    <property type="match status" value="1"/>
</dbReference>
<feature type="compositionally biased region" description="Polar residues" evidence="12">
    <location>
        <begin position="1610"/>
        <end position="1622"/>
    </location>
</feature>
<dbReference type="PROSITE" id="PS50297">
    <property type="entry name" value="ANK_REP_REGION"/>
    <property type="match status" value="20"/>
</dbReference>
<feature type="repeat" description="ANK" evidence="9">
    <location>
        <begin position="611"/>
        <end position="643"/>
    </location>
</feature>
<feature type="repeat" description="ANK" evidence="9">
    <location>
        <begin position="525"/>
        <end position="557"/>
    </location>
</feature>
<dbReference type="GO" id="GO:0005634">
    <property type="term" value="C:nucleus"/>
    <property type="evidence" value="ECO:0007669"/>
    <property type="project" value="UniProtKB-ARBA"/>
</dbReference>
<dbReference type="FunFam" id="1.25.40.20:FF:000055">
    <property type="entry name" value="ankyrin repeat domain-containing protein 17 isoform X2"/>
    <property type="match status" value="1"/>
</dbReference>
<accession>A0A663EJL9</accession>
<feature type="region of interest" description="Disordered" evidence="12">
    <location>
        <begin position="1"/>
        <end position="60"/>
    </location>
</feature>
<feature type="compositionally biased region" description="Basic residues" evidence="12">
    <location>
        <begin position="1459"/>
        <end position="1469"/>
    </location>
</feature>
<feature type="repeat" description="ANK" evidence="9">
    <location>
        <begin position="558"/>
        <end position="590"/>
    </location>
</feature>
<feature type="repeat" description="ANK" evidence="9">
    <location>
        <begin position="1195"/>
        <end position="1227"/>
    </location>
</feature>
<keyword evidence="8 11" id="KW-0175">Coiled coil</keyword>
<feature type="repeat" description="ANK" evidence="9">
    <location>
        <begin position="1262"/>
        <end position="1294"/>
    </location>
</feature>
<dbReference type="GO" id="GO:0005737">
    <property type="term" value="C:cytoplasm"/>
    <property type="evidence" value="ECO:0007669"/>
    <property type="project" value="UniProtKB-SubCell"/>
</dbReference>
<dbReference type="CDD" id="cd22503">
    <property type="entry name" value="KH-I_ANKHD1"/>
    <property type="match status" value="1"/>
</dbReference>
<feature type="repeat" description="ANK" evidence="9">
    <location>
        <begin position="328"/>
        <end position="360"/>
    </location>
</feature>
<feature type="coiled-coil region" evidence="11">
    <location>
        <begin position="790"/>
        <end position="862"/>
    </location>
</feature>
<protein>
    <submittedName>
        <fullName evidence="14">Ankyrin repeat and KH domain containing 1</fullName>
    </submittedName>
</protein>
<keyword evidence="15" id="KW-1185">Reference proteome</keyword>
<feature type="region of interest" description="Disordered" evidence="12">
    <location>
        <begin position="1996"/>
        <end position="2028"/>
    </location>
</feature>
<evidence type="ECO:0000256" key="11">
    <source>
        <dbReference type="SAM" id="Coils"/>
    </source>
</evidence>
<feature type="region of interest" description="Disordered" evidence="12">
    <location>
        <begin position="1582"/>
        <end position="1622"/>
    </location>
</feature>
<dbReference type="SMART" id="SM00322">
    <property type="entry name" value="KH"/>
    <property type="match status" value="1"/>
</dbReference>
<feature type="compositionally biased region" description="Polar residues" evidence="12">
    <location>
        <begin position="1034"/>
        <end position="1044"/>
    </location>
</feature>
<feature type="repeat" description="ANK" evidence="9">
    <location>
        <begin position="461"/>
        <end position="493"/>
    </location>
</feature>
<feature type="repeat" description="ANK" evidence="9">
    <location>
        <begin position="1330"/>
        <end position="1362"/>
    </location>
</feature>
<evidence type="ECO:0000256" key="7">
    <source>
        <dbReference type="ARBA" id="ARBA00023043"/>
    </source>
</evidence>
<evidence type="ECO:0000256" key="1">
    <source>
        <dbReference type="ARBA" id="ARBA00004496"/>
    </source>
</evidence>
<feature type="region of interest" description="Disordered" evidence="12">
    <location>
        <begin position="1448"/>
        <end position="1523"/>
    </location>
</feature>
<dbReference type="PANTHER" id="PTHR23206">
    <property type="entry name" value="MASK PROTEIN"/>
    <property type="match status" value="1"/>
</dbReference>
<dbReference type="Gene3D" id="1.25.40.20">
    <property type="entry name" value="Ankyrin repeat-containing domain"/>
    <property type="match status" value="8"/>
</dbReference>
<dbReference type="Proteomes" id="UP000472275">
    <property type="component" value="Chromosome 22"/>
</dbReference>
<evidence type="ECO:0000256" key="10">
    <source>
        <dbReference type="PROSITE-ProRule" id="PRU00117"/>
    </source>
</evidence>
<feature type="region of interest" description="Disordered" evidence="12">
    <location>
        <begin position="2562"/>
        <end position="2593"/>
    </location>
</feature>
<reference evidence="14" key="1">
    <citation type="submission" date="2025-08" db="UniProtKB">
        <authorList>
            <consortium name="Ensembl"/>
        </authorList>
    </citation>
    <scope>IDENTIFICATION</scope>
</reference>
<dbReference type="Pfam" id="PF12796">
    <property type="entry name" value="Ank_2"/>
    <property type="match status" value="7"/>
</dbReference>
<feature type="region of interest" description="Disordered" evidence="12">
    <location>
        <begin position="2269"/>
        <end position="2313"/>
    </location>
</feature>
<feature type="repeat" description="ANK" evidence="9">
    <location>
        <begin position="362"/>
        <end position="394"/>
    </location>
</feature>
<keyword evidence="2" id="KW-0963">Cytoplasm</keyword>
<feature type="compositionally biased region" description="Acidic residues" evidence="12">
    <location>
        <begin position="1490"/>
        <end position="1508"/>
    </location>
</feature>
<feature type="compositionally biased region" description="Low complexity" evidence="12">
    <location>
        <begin position="1909"/>
        <end position="1920"/>
    </location>
</feature>
<dbReference type="InterPro" id="IPR004088">
    <property type="entry name" value="KH_dom_type_1"/>
</dbReference>
<dbReference type="InterPro" id="IPR002110">
    <property type="entry name" value="Ankyrin_rpt"/>
</dbReference>
<feature type="compositionally biased region" description="Low complexity" evidence="12">
    <location>
        <begin position="1014"/>
        <end position="1033"/>
    </location>
</feature>
<feature type="repeat" description="ANK" evidence="9">
    <location>
        <begin position="395"/>
        <end position="427"/>
    </location>
</feature>
<feature type="compositionally biased region" description="Basic and acidic residues" evidence="12">
    <location>
        <begin position="1470"/>
        <end position="1489"/>
    </location>
</feature>
<evidence type="ECO:0000256" key="5">
    <source>
        <dbReference type="ARBA" id="ARBA00022884"/>
    </source>
</evidence>
<dbReference type="GO" id="GO:0003723">
    <property type="term" value="F:RNA binding"/>
    <property type="evidence" value="ECO:0007669"/>
    <property type="project" value="UniProtKB-UniRule"/>
</dbReference>
<evidence type="ECO:0000256" key="12">
    <source>
        <dbReference type="SAM" id="MobiDB-lite"/>
    </source>
</evidence>
<dbReference type="InParanoid" id="A0A663EJL9"/>
<feature type="repeat" description="ANK" evidence="9">
    <location>
        <begin position="1093"/>
        <end position="1125"/>
    </location>
</feature>
<feature type="repeat" description="ANK" evidence="9">
    <location>
        <begin position="1060"/>
        <end position="1092"/>
    </location>
</feature>
<feature type="region of interest" description="Disordered" evidence="12">
    <location>
        <begin position="1012"/>
        <end position="1046"/>
    </location>
</feature>
<dbReference type="InterPro" id="IPR051631">
    <property type="entry name" value="Ankyrin-KH/SAM_domain"/>
</dbReference>
<feature type="repeat" description="ANK" evidence="9">
    <location>
        <begin position="428"/>
        <end position="460"/>
    </location>
</feature>
<feature type="region of interest" description="Disordered" evidence="12">
    <location>
        <begin position="1536"/>
        <end position="1563"/>
    </location>
</feature>
<organism evidence="14 15">
    <name type="scientific">Aquila chrysaetos chrysaetos</name>
    <dbReference type="NCBI Taxonomy" id="223781"/>
    <lineage>
        <taxon>Eukaryota</taxon>
        <taxon>Metazoa</taxon>
        <taxon>Chordata</taxon>
        <taxon>Craniata</taxon>
        <taxon>Vertebrata</taxon>
        <taxon>Euteleostomi</taxon>
        <taxon>Archelosauria</taxon>
        <taxon>Archosauria</taxon>
        <taxon>Dinosauria</taxon>
        <taxon>Saurischia</taxon>
        <taxon>Theropoda</taxon>
        <taxon>Coelurosauria</taxon>
        <taxon>Aves</taxon>
        <taxon>Neognathae</taxon>
        <taxon>Neoaves</taxon>
        <taxon>Telluraves</taxon>
        <taxon>Accipitrimorphae</taxon>
        <taxon>Accipitriformes</taxon>
        <taxon>Accipitridae</taxon>
        <taxon>Accipitrinae</taxon>
        <taxon>Aquila</taxon>
    </lineage>
</organism>
<evidence type="ECO:0000313" key="15">
    <source>
        <dbReference type="Proteomes" id="UP000472275"/>
    </source>
</evidence>
<feature type="compositionally biased region" description="Low complexity" evidence="12">
    <location>
        <begin position="1595"/>
        <end position="1609"/>
    </location>
</feature>
<dbReference type="InterPro" id="IPR036612">
    <property type="entry name" value="KH_dom_type_1_sf"/>
</dbReference>
<dbReference type="FunFam" id="1.25.40.20:FF:000012">
    <property type="entry name" value="ankyrin repeat domain-containing protein 17 isoform X1"/>
    <property type="match status" value="1"/>
</dbReference>
<feature type="repeat" description="ANK" evidence="9">
    <location>
        <begin position="1229"/>
        <end position="1261"/>
    </location>
</feature>
<evidence type="ECO:0000256" key="4">
    <source>
        <dbReference type="ARBA" id="ARBA00022737"/>
    </source>
</evidence>
<name>A0A663EJL9_AQUCH</name>
<dbReference type="GeneTree" id="ENSGT00940000153768"/>
<dbReference type="SUPFAM" id="SSF54791">
    <property type="entry name" value="Eukaryotic type KH-domain (KH-domain type I)"/>
    <property type="match status" value="1"/>
</dbReference>
<feature type="compositionally biased region" description="Polar residues" evidence="12">
    <location>
        <begin position="1921"/>
        <end position="1935"/>
    </location>
</feature>
<dbReference type="PANTHER" id="PTHR23206:SF5">
    <property type="entry name" value="ANKYRIN REPEAT AND KH DOMAIN-CONTAINING PROTEIN 1"/>
    <property type="match status" value="1"/>
</dbReference>
<feature type="compositionally biased region" description="Gly residues" evidence="12">
    <location>
        <begin position="48"/>
        <end position="57"/>
    </location>
</feature>
<keyword evidence="6" id="KW-0007">Acetylation</keyword>
<dbReference type="SUPFAM" id="SSF48403">
    <property type="entry name" value="Ankyrin repeat"/>
    <property type="match status" value="3"/>
</dbReference>
<evidence type="ECO:0000313" key="14">
    <source>
        <dbReference type="Ensembl" id="ENSACCP00020012512.1"/>
    </source>
</evidence>
<keyword evidence="3" id="KW-0597">Phosphoprotein</keyword>
<feature type="repeat" description="ANK" evidence="9">
    <location>
        <begin position="1297"/>
        <end position="1329"/>
    </location>
</feature>
<dbReference type="Gene3D" id="3.30.1370.10">
    <property type="entry name" value="K Homology domain, type 1"/>
    <property type="match status" value="1"/>
</dbReference>
<evidence type="ECO:0000256" key="2">
    <source>
        <dbReference type="ARBA" id="ARBA00022490"/>
    </source>
</evidence>
<proteinExistence type="predicted"/>
<feature type="repeat" description="ANK" evidence="9">
    <location>
        <begin position="295"/>
        <end position="327"/>
    </location>
</feature>
<dbReference type="FunFam" id="1.25.40.20:FF:000046">
    <property type="entry name" value="Ankyrin repeat and KH domain-containing protein 1"/>
    <property type="match status" value="1"/>
</dbReference>
<dbReference type="Ensembl" id="ENSACCT00020013077.1">
    <property type="protein sequence ID" value="ENSACCP00020012512.1"/>
    <property type="gene ID" value="ENSACCG00020008594.1"/>
</dbReference>
<sequence length="2593" mass="274758">MLTDGTAAPVGDEEIDSVAPRAPPAAEPPAAAGPSPLGLRAVRLFGEAGPGGPGGPGAPAAGEAALDFKLAAAVLRSGGGGGGSGSDEDEVSEVESFILDQEDLDNPVLKTTSELFLSSAAEGADLRTVDPETQARLEALLEAAGIGKLSTADGKAFADPEVLRRLTSSVSCALDEAAAALTRMRAENNHNAGQVDNRSLAEACSDGDVNAVRKLLDEGRSVNEHTEEGESLLCLACSAGYYELAQVLLAMHANVEDRGNKGDITPLMAAASGGYVDIVKLLLVHCADVNAQSSTGNTALTYACAGGFVDIVKVLLKAGANIEDHNENGHTPLMEAASAGHVEVARVLLEYGAGINTHSNEFKESALTLACYKGHLDMVRFLLEAGADQEHKTDEMHTALMEACMDGHVEVARLLLDSGAQVNMPADSFESPLTLAACGGHVELAALLIERGANLEEVNDEGYTPLMEAAREGHEEMVALLLAQGANINAQTEETQETALTLACCGGFSEVADFLIKAGADIELGCSTPLMEAAQEGHLELVKYLLAAGANVHATTATGDTALTYACENGHTDVADVLLQAGADLDKQEDLKKTILEGIEPGKHQEHESEGGRTPLMKAARAGHLCTVQFLISKGANVNRATANNDHTVVSLACAGGHLAVVELLLAHGADPTHRLKDGSTMLIEAAKGGHTNVVSYLLDYPNNVLSVPAADLSQLTPPSQDQSQVPRVPVHTLAMVVPPQEPDRTPQENSPPLLGVVKGASKQKSSSLQVADKDLLPPFHPYQPLECIVEETEGKLNELGQRISAIEKAQLKSLELIQGEPLNKDKIEELKKNREEQVQKKKKILKELQKVERQLQMKTQQQFTKEYLETKGQTDTPLPLQQQCPLTGVFPEVEADKGLPEDNISGLPQADTILSKDDEQQQSPPPAEQIEFVPIQPLPAPQCNFSGNLGYNGTESLELQKALGNQHNVGQQQQIAGQGLLVQEPDGLMVATPAQTLTDTLDDLIAAVNSRVPSGSTSSSHTTESPTPEPCSQASSNVPSQSVLPMYPSVDIDAHTESNHDTALTLACAGGHEELVSVLIARGANIEHRDKKGFTPLILAATAGHVGVVEILLDKGGDIEAQSERTKDTPLSLACSGGRQEVVDLLLARGANKEHRNVSDYTPLSLAASGGYVNIIKILLNAGAEINSRTGSKLGISPLMLAAMNGHVPAVKLLLDMGSDINAQIETNRNTALTLACFQGRAEVVSLLLDRKANVEHRAKTGLTPLMEAASGGYAEVGRVLLDKGADVNAPPVPSSRDTALTIAADKGHYKFCELLINRGAHIDVRNKKGNTPLWLAANGGHYDVVQLLVQAGADVDAADNRKITPLMSAFRKGHVKVVQFLVKEVNQFPSDIECMRYIATITDKDLLKKCHQCVETIVKAKDQQAAEANKNATILLKELDLEKSREESRKQALAAKREKRKEKRKKKKEEQKRKQEEDEENKPKETLELQEDDDEEENDDEVEQEVPIEPPSATTTTTIGISATSTTFTNAFGKKRANVVTTPSTNRKNKKNKTKETPQNMQIILPDQHISLAQQKADKNKINGEPRGGGASGNSDSDNLDSTDCNSESSSGGKSQELNFTMDTNSSERRYASLLIPSQEEKTSTSASKTPTRLDGEGHSNSLSTTYKPVSLPLTSPNVKLNLTSPKRGQKREEGWKEVVRRSKKLSVPASVVSRIMGRGGCNITAIQDVTGAHIDVDKQKDKNGERMITIRGGTESTRYAVQLINALIQDPAKELEDLIPKTHIRTPASSTKSIHANFSSGVSTATASNKNSFPLGAPPLVTSQSSTLSTFQPTNKLNKNVPANVRSSFPVSLPLAYSHPHFALLAAQTMQQIRHPRLPMAQFGGTFSPSPNTWGPFPVRPVNPGSTNSSPKHNSSSRVGSQNGNILQTESPGLATSSCPITVSSVAASTQPLCVTSNRTPSSVRKQLFACVPKTSAAATAISTVTSTCSTLPSASSAPPNNGQVPAAFLSSNAPQTQHSALKADSFSAVSAPKEKVSTPDQPAANACAPSSVASSCSMSASSNSGVTETCPSSSPAPLNNVQDEILPTSMSEINPSMSMPFSSSSETAPLSLVSPRSVVADNQDNSNLPQVAVPAPRVTHRMQSRGSFYSVVPNANLHQDPQSIFVTNQVPLTPSQGPPAAVQLSSAMNVMNGSQMHINPANKSLPPTFGPATLFNHFSSLFDSNQVPANQGWGDCPLSTRAAADPSFTVQSTFLNNSVLGHVENVHPDNSKAPGFRPPSQRVSTSPVGLPSLDPSNSSTTSSSGPLTGFSANIQGARVYLQGPAPVGTPSFNRQHFSPHPWTSATNSSASAPSNLGQPKTGNANQDRKVPPPIGTERLARIRQGGSVTPTPLGTNFTAPVGHSGIWSFGVNSVSEGLSGWSQPVMGNHPMHQQLSDPGTFSQHQPMERDDSGIVAPSNIFHQPMPNSFGLPISMYGGTLIPSHPQLADGPGGPLFNGLHTPDPAWNPMIKVVQNSTECTDAQQVVWLPFSTFAYLGLFTVRGRPGVVPAGVQEFARGQDPSLLPAPDPRCHIPGPVQPRQAGGAQGAE</sequence>
<keyword evidence="7 9" id="KW-0040">ANK repeat</keyword>
<dbReference type="InterPro" id="IPR004087">
    <property type="entry name" value="KH_dom"/>
</dbReference>
<feature type="compositionally biased region" description="Low complexity" evidence="12">
    <location>
        <begin position="2294"/>
        <end position="2313"/>
    </location>
</feature>
<dbReference type="FunFam" id="1.25.40.20:FF:000114">
    <property type="entry name" value="ankyrin repeat and KH domain-containing protein 1 isoform X2"/>
    <property type="match status" value="1"/>
</dbReference>
<dbReference type="FunFam" id="3.30.1370.10:FF:000029">
    <property type="entry name" value="ankyrin repeat and KH domain-containing protein 1 isoform X2"/>
    <property type="match status" value="1"/>
</dbReference>
<dbReference type="PRINTS" id="PR01415">
    <property type="entry name" value="ANKYRIN"/>
</dbReference>
<feature type="region of interest" description="Disordered" evidence="12">
    <location>
        <begin position="2329"/>
        <end position="2377"/>
    </location>
</feature>
<feature type="compositionally biased region" description="Low complexity" evidence="12">
    <location>
        <begin position="2347"/>
        <end position="2359"/>
    </location>
</feature>
<feature type="compositionally biased region" description="Polar residues" evidence="12">
    <location>
        <begin position="1661"/>
        <end position="1689"/>
    </location>
</feature>
<dbReference type="Pfam" id="PF00013">
    <property type="entry name" value="KH_1"/>
    <property type="match status" value="1"/>
</dbReference>
<comment type="subcellular location">
    <subcellularLocation>
        <location evidence="1">Cytoplasm</location>
    </subcellularLocation>
</comment>
<dbReference type="InterPro" id="IPR036770">
    <property type="entry name" value="Ankyrin_rpt-contain_sf"/>
</dbReference>
<feature type="repeat" description="ANK" evidence="9">
    <location>
        <begin position="262"/>
        <end position="294"/>
    </location>
</feature>
<evidence type="ECO:0000256" key="6">
    <source>
        <dbReference type="ARBA" id="ARBA00022990"/>
    </source>
</evidence>
<reference evidence="14" key="2">
    <citation type="submission" date="2025-09" db="UniProtKB">
        <authorList>
            <consortium name="Ensembl"/>
        </authorList>
    </citation>
    <scope>IDENTIFICATION</scope>
</reference>